<dbReference type="Pfam" id="PF11716">
    <property type="entry name" value="MDMPI_N"/>
    <property type="match status" value="1"/>
</dbReference>
<dbReference type="EMBL" id="SZZH01000001">
    <property type="protein sequence ID" value="TKV61523.1"/>
    <property type="molecule type" value="Genomic_DNA"/>
</dbReference>
<reference evidence="2 3" key="1">
    <citation type="submission" date="2019-05" db="EMBL/GenBank/DDBJ databases">
        <title>Nakamurella sp. N5BH11, whole genome shotgun sequence.</title>
        <authorList>
            <person name="Tuo L."/>
        </authorList>
    </citation>
    <scope>NUCLEOTIDE SEQUENCE [LARGE SCALE GENOMIC DNA]</scope>
    <source>
        <strain evidence="2 3">N5BH11</strain>
    </source>
</reference>
<dbReference type="InterPro" id="IPR017520">
    <property type="entry name" value="CHP03086"/>
</dbReference>
<organism evidence="2 3">
    <name type="scientific">Nakamurella flava</name>
    <dbReference type="NCBI Taxonomy" id="2576308"/>
    <lineage>
        <taxon>Bacteria</taxon>
        <taxon>Bacillati</taxon>
        <taxon>Actinomycetota</taxon>
        <taxon>Actinomycetes</taxon>
        <taxon>Nakamurellales</taxon>
        <taxon>Nakamurellaceae</taxon>
        <taxon>Nakamurella</taxon>
    </lineage>
</organism>
<dbReference type="InterPro" id="IPR017517">
    <property type="entry name" value="Maleyloyr_isom"/>
</dbReference>
<evidence type="ECO:0000313" key="3">
    <source>
        <dbReference type="Proteomes" id="UP000306985"/>
    </source>
</evidence>
<dbReference type="NCBIfam" id="TIGR03086">
    <property type="entry name" value="TIGR03086 family metal-binding protein"/>
    <property type="match status" value="1"/>
</dbReference>
<dbReference type="SUPFAM" id="SSF109854">
    <property type="entry name" value="DinB/YfiT-like putative metalloenzymes"/>
    <property type="match status" value="1"/>
</dbReference>
<evidence type="ECO:0000313" key="2">
    <source>
        <dbReference type="EMBL" id="TKV61523.1"/>
    </source>
</evidence>
<comment type="caution">
    <text evidence="2">The sequence shown here is derived from an EMBL/GenBank/DDBJ whole genome shotgun (WGS) entry which is preliminary data.</text>
</comment>
<sequence length="203" mass="21445">MTDPSSSSPGFDLGEAADRLSRVVSGIRDDQLSAPTPCPDYTVGDLLEHVIGLTRAFTEAAAPVPPSDVGGHQPPAGDAARLPADWRARLSRDLPALAHAWRQPGAWSGMRRAGGIDMPAEVAAVVAIDEIALHAWDLAVSTGQDYEPDPATLPVVQQFVASFDDDNRAGLFGPAVTLPAPATRWDRVLGQAGRNPRWTSPGQ</sequence>
<accession>A0A4U6QLW0</accession>
<dbReference type="GO" id="GO:0046872">
    <property type="term" value="F:metal ion binding"/>
    <property type="evidence" value="ECO:0007669"/>
    <property type="project" value="InterPro"/>
</dbReference>
<dbReference type="RefSeq" id="WP_137448828.1">
    <property type="nucleotide sequence ID" value="NZ_SZZH01000001.1"/>
</dbReference>
<gene>
    <name evidence="2" type="ORF">FDO65_08110</name>
</gene>
<evidence type="ECO:0000259" key="1">
    <source>
        <dbReference type="Pfam" id="PF11716"/>
    </source>
</evidence>
<dbReference type="Gene3D" id="1.20.120.450">
    <property type="entry name" value="dinb family like domain"/>
    <property type="match status" value="1"/>
</dbReference>
<feature type="domain" description="Mycothiol-dependent maleylpyruvate isomerase metal-binding" evidence="1">
    <location>
        <begin position="14"/>
        <end position="139"/>
    </location>
</feature>
<keyword evidence="3" id="KW-1185">Reference proteome</keyword>
<dbReference type="NCBIfam" id="TIGR03083">
    <property type="entry name" value="maleylpyruvate isomerase family mycothiol-dependent enzyme"/>
    <property type="match status" value="1"/>
</dbReference>
<dbReference type="Proteomes" id="UP000306985">
    <property type="component" value="Unassembled WGS sequence"/>
</dbReference>
<name>A0A4U6QLW0_9ACTN</name>
<dbReference type="AlphaFoldDB" id="A0A4U6QLW0"/>
<proteinExistence type="predicted"/>
<protein>
    <submittedName>
        <fullName evidence="2">TIGR03086 family protein</fullName>
    </submittedName>
</protein>
<dbReference type="InterPro" id="IPR024344">
    <property type="entry name" value="MDMPI_metal-binding"/>
</dbReference>
<dbReference type="InterPro" id="IPR034660">
    <property type="entry name" value="DinB/YfiT-like"/>
</dbReference>
<dbReference type="OrthoDB" id="5185819at2"/>